<dbReference type="PANTHER" id="PTHR43384:SF11">
    <property type="entry name" value="SEPTUM SITE DETERMINING PROTEIN"/>
    <property type="match status" value="1"/>
</dbReference>
<dbReference type="InterPro" id="IPR050625">
    <property type="entry name" value="ParA/MinD_ATPase"/>
</dbReference>
<organism evidence="2 3">
    <name type="scientific">Nocardioides eburneus</name>
    <dbReference type="NCBI Taxonomy" id="3231482"/>
    <lineage>
        <taxon>Bacteria</taxon>
        <taxon>Bacillati</taxon>
        <taxon>Actinomycetota</taxon>
        <taxon>Actinomycetes</taxon>
        <taxon>Propionibacteriales</taxon>
        <taxon>Nocardioidaceae</taxon>
        <taxon>Nocardioides</taxon>
    </lineage>
</organism>
<dbReference type="NCBIfam" id="TIGR03815">
    <property type="entry name" value="CpaE_hom_Actino"/>
    <property type="match status" value="1"/>
</dbReference>
<evidence type="ECO:0000313" key="2">
    <source>
        <dbReference type="EMBL" id="MEX0426357.1"/>
    </source>
</evidence>
<dbReference type="PANTHER" id="PTHR43384">
    <property type="entry name" value="SEPTUM SITE-DETERMINING PROTEIN MIND HOMOLOG, CHLOROPLASTIC-RELATED"/>
    <property type="match status" value="1"/>
</dbReference>
<reference evidence="2 3" key="1">
    <citation type="submission" date="2024-07" db="EMBL/GenBank/DDBJ databases">
        <authorList>
            <person name="Lee S."/>
            <person name="Kang M."/>
        </authorList>
    </citation>
    <scope>NUCLEOTIDE SEQUENCE [LARGE SCALE GENOMIC DNA]</scope>
    <source>
        <strain evidence="2 3">DS6</strain>
    </source>
</reference>
<gene>
    <name evidence="2" type="primary">ssd</name>
    <name evidence="2" type="ORF">AB3X52_01910</name>
</gene>
<dbReference type="SUPFAM" id="SSF52540">
    <property type="entry name" value="P-loop containing nucleoside triphosphate hydrolases"/>
    <property type="match status" value="1"/>
</dbReference>
<dbReference type="Proteomes" id="UP001556631">
    <property type="component" value="Unassembled WGS sequence"/>
</dbReference>
<dbReference type="EMBL" id="JBFPJR010000002">
    <property type="protein sequence ID" value="MEX0426357.1"/>
    <property type="molecule type" value="Genomic_DNA"/>
</dbReference>
<dbReference type="Gene3D" id="3.40.50.300">
    <property type="entry name" value="P-loop containing nucleotide triphosphate hydrolases"/>
    <property type="match status" value="1"/>
</dbReference>
<comment type="caution">
    <text evidence="2">The sequence shown here is derived from an EMBL/GenBank/DDBJ whole genome shotgun (WGS) entry which is preliminary data.</text>
</comment>
<dbReference type="RefSeq" id="WP_367991007.1">
    <property type="nucleotide sequence ID" value="NZ_JBFPJR010000002.1"/>
</dbReference>
<feature type="domain" description="Rv3660c-like CheY-like N-terminal" evidence="1">
    <location>
        <begin position="10"/>
        <end position="116"/>
    </location>
</feature>
<proteinExistence type="predicted"/>
<dbReference type="InterPro" id="IPR022521">
    <property type="entry name" value="Rv3660c"/>
</dbReference>
<dbReference type="InterPro" id="IPR059050">
    <property type="entry name" value="Rv3660c_N"/>
</dbReference>
<accession>A0ABV3STU2</accession>
<dbReference type="InterPro" id="IPR027417">
    <property type="entry name" value="P-loop_NTPase"/>
</dbReference>
<evidence type="ECO:0000259" key="1">
    <source>
        <dbReference type="Pfam" id="PF26563"/>
    </source>
</evidence>
<sequence>MTRENSALLITADPLLLEELGRLAAAAGAATESAPEVAAALPAWPRASLVLVGADAVPQLALLGPPRRPGVYVVSWGSPPEGLYRPALQVGAESIVELPAAAGVVADLLTDLGDSGPDGVVVGVLGGSGGAGATTFAAALGRAAAASGPTALLDLDPLGPGVDRVLGLDDVAGVRWPELAQTSGRLGAKALREALPRAGRLGLLGWDSSDTRVPDPDVVREVLAAARRGHEMVVLDLPRALDEVTAELVTRCDLVLLVVSASVTGIAAAGRMVTRLPERERLRLVVRGRGADPEVVARALGVPVLAAMPDQRGLNEAVDLGLGPGRTGRGPLGRAVAEVLSRCRIRAVAA</sequence>
<protein>
    <submittedName>
        <fullName evidence="2">Septum site-determining protein Ssd</fullName>
    </submittedName>
</protein>
<keyword evidence="3" id="KW-1185">Reference proteome</keyword>
<evidence type="ECO:0000313" key="3">
    <source>
        <dbReference type="Proteomes" id="UP001556631"/>
    </source>
</evidence>
<name>A0ABV3STU2_9ACTN</name>
<dbReference type="Pfam" id="PF26563">
    <property type="entry name" value="Rv3660c_N"/>
    <property type="match status" value="1"/>
</dbReference>